<evidence type="ECO:0000256" key="3">
    <source>
        <dbReference type="ARBA" id="ARBA00001968"/>
    </source>
</evidence>
<dbReference type="InterPro" id="IPR006179">
    <property type="entry name" value="5_nucleotidase/apyrase"/>
</dbReference>
<name>A0A0L6CZY9_9RHOB</name>
<evidence type="ECO:0000313" key="16">
    <source>
        <dbReference type="Proteomes" id="UP000037046"/>
    </source>
</evidence>
<evidence type="ECO:0000256" key="8">
    <source>
        <dbReference type="ARBA" id="ARBA00022741"/>
    </source>
</evidence>
<dbReference type="Pfam" id="PF00149">
    <property type="entry name" value="Metallophos"/>
    <property type="match status" value="1"/>
</dbReference>
<dbReference type="GO" id="GO:0008663">
    <property type="term" value="F:2',3'-cyclic-nucleotide 2'-phosphodiesterase activity"/>
    <property type="evidence" value="ECO:0007669"/>
    <property type="project" value="UniProtKB-EC"/>
</dbReference>
<dbReference type="PANTHER" id="PTHR11575">
    <property type="entry name" value="5'-NUCLEOTIDASE-RELATED"/>
    <property type="match status" value="1"/>
</dbReference>
<dbReference type="Pfam" id="PF02872">
    <property type="entry name" value="5_nucleotid_C"/>
    <property type="match status" value="1"/>
</dbReference>
<keyword evidence="16" id="KW-1185">Reference proteome</keyword>
<dbReference type="Proteomes" id="UP000037046">
    <property type="component" value="Unassembled WGS sequence"/>
</dbReference>
<dbReference type="PRINTS" id="PR01607">
    <property type="entry name" value="APYRASEFAMLY"/>
</dbReference>
<keyword evidence="9 11" id="KW-0378">Hydrolase</keyword>
<dbReference type="InterPro" id="IPR006146">
    <property type="entry name" value="5'-Nucleotdase_CS"/>
</dbReference>
<dbReference type="GO" id="GO:0030288">
    <property type="term" value="C:outer membrane-bounded periplasmic space"/>
    <property type="evidence" value="ECO:0007669"/>
    <property type="project" value="TreeGrafter"/>
</dbReference>
<dbReference type="EC" id="3.1.3.6" evidence="15"/>
<evidence type="ECO:0000256" key="1">
    <source>
        <dbReference type="ARBA" id="ARBA00000527"/>
    </source>
</evidence>
<evidence type="ECO:0000256" key="11">
    <source>
        <dbReference type="RuleBase" id="RU362119"/>
    </source>
</evidence>
<comment type="caution">
    <text evidence="15">The sequence shown here is derived from an EMBL/GenBank/DDBJ whole genome shotgun (WGS) entry which is preliminary data.</text>
</comment>
<feature type="region of interest" description="Disordered" evidence="12">
    <location>
        <begin position="612"/>
        <end position="647"/>
    </location>
</feature>
<dbReference type="EMBL" id="LGVV01000003">
    <property type="protein sequence ID" value="KNX43013.1"/>
    <property type="molecule type" value="Genomic_DNA"/>
</dbReference>
<evidence type="ECO:0000256" key="4">
    <source>
        <dbReference type="ARBA" id="ARBA00004196"/>
    </source>
</evidence>
<comment type="cofactor">
    <cofactor evidence="3">
        <name>a divalent metal cation</name>
        <dbReference type="ChEBI" id="CHEBI:60240"/>
    </cofactor>
</comment>
<evidence type="ECO:0000256" key="7">
    <source>
        <dbReference type="ARBA" id="ARBA00022729"/>
    </source>
</evidence>
<evidence type="ECO:0000256" key="2">
    <source>
        <dbReference type="ARBA" id="ARBA00001730"/>
    </source>
</evidence>
<dbReference type="AlphaFoldDB" id="A0A0L6CZY9"/>
<evidence type="ECO:0000256" key="12">
    <source>
        <dbReference type="SAM" id="MobiDB-lite"/>
    </source>
</evidence>
<proteinExistence type="inferred from homology"/>
<evidence type="ECO:0000256" key="9">
    <source>
        <dbReference type="ARBA" id="ARBA00022801"/>
    </source>
</evidence>
<dbReference type="NCBIfam" id="NF006938">
    <property type="entry name" value="PRK09420.1"/>
    <property type="match status" value="1"/>
</dbReference>
<dbReference type="PROSITE" id="PS00786">
    <property type="entry name" value="5_NUCLEOTIDASE_2"/>
    <property type="match status" value="1"/>
</dbReference>
<dbReference type="InterPro" id="IPR041827">
    <property type="entry name" value="CpdB_N"/>
</dbReference>
<comment type="similarity">
    <text evidence="5 11">Belongs to the 5'-nucleotidase family.</text>
</comment>
<dbReference type="GO" id="GO:0009166">
    <property type="term" value="P:nucleotide catabolic process"/>
    <property type="evidence" value="ECO:0007669"/>
    <property type="project" value="InterPro"/>
</dbReference>
<accession>A0A0L6CZY9</accession>
<evidence type="ECO:0000259" key="13">
    <source>
        <dbReference type="Pfam" id="PF00149"/>
    </source>
</evidence>
<keyword evidence="10" id="KW-0511">Multifunctional enzyme</keyword>
<gene>
    <name evidence="15" type="primary">cpdB</name>
    <name evidence="15" type="ORF">ROTO_04180</name>
</gene>
<evidence type="ECO:0000256" key="5">
    <source>
        <dbReference type="ARBA" id="ARBA00006654"/>
    </source>
</evidence>
<evidence type="ECO:0000256" key="10">
    <source>
        <dbReference type="ARBA" id="ARBA00023268"/>
    </source>
</evidence>
<comment type="subcellular location">
    <subcellularLocation>
        <location evidence="4">Cell envelope</location>
    </subcellularLocation>
</comment>
<dbReference type="InterPro" id="IPR029052">
    <property type="entry name" value="Metallo-depent_PP-like"/>
</dbReference>
<dbReference type="SUPFAM" id="SSF56300">
    <property type="entry name" value="Metallo-dependent phosphatases"/>
    <property type="match status" value="1"/>
</dbReference>
<reference evidence="16" key="1">
    <citation type="submission" date="2015-07" db="EMBL/GenBank/DDBJ databases">
        <title>Draft Genome Sequence of Roseovarius tolerans EL-164, a producer of N-Acylated Alanine Methyl Esters (NAMEs).</title>
        <authorList>
            <person name="Voget S."/>
            <person name="Bruns H."/>
            <person name="Wagner-Doebler I."/>
            <person name="Schulz S."/>
            <person name="Daniel R."/>
        </authorList>
    </citation>
    <scope>NUCLEOTIDE SEQUENCE [LARGE SCALE GENOMIC DNA]</scope>
    <source>
        <strain evidence="16">EL-164</strain>
    </source>
</reference>
<comment type="catalytic activity">
    <reaction evidence="1">
        <text>a ribonucleoside 3'-phosphate + H2O = a ribonucleoside + phosphate</text>
        <dbReference type="Rhea" id="RHEA:10144"/>
        <dbReference type="ChEBI" id="CHEBI:13197"/>
        <dbReference type="ChEBI" id="CHEBI:15377"/>
        <dbReference type="ChEBI" id="CHEBI:18254"/>
        <dbReference type="ChEBI" id="CHEBI:43474"/>
        <dbReference type="EC" id="3.1.3.6"/>
    </reaction>
</comment>
<dbReference type="Gene3D" id="3.90.780.10">
    <property type="entry name" value="5'-Nucleotidase, C-terminal domain"/>
    <property type="match status" value="1"/>
</dbReference>
<protein>
    <submittedName>
        <fullName evidence="15">2',3'-cyclic-nucleotide 2'-phosphodiesterase/3'-nucleotidase</fullName>
        <ecNumber evidence="15">3.1.3.6</ecNumber>
    </submittedName>
</protein>
<comment type="catalytic activity">
    <reaction evidence="2">
        <text>a nucleoside 2',3'-cyclic phosphate + H2O = a nucleoside 3'-phosphate + H(+)</text>
        <dbReference type="Rhea" id="RHEA:19621"/>
        <dbReference type="ChEBI" id="CHEBI:15377"/>
        <dbReference type="ChEBI" id="CHEBI:15378"/>
        <dbReference type="ChEBI" id="CHEBI:66949"/>
        <dbReference type="ChEBI" id="CHEBI:66954"/>
        <dbReference type="EC" id="3.1.4.16"/>
    </reaction>
</comment>
<dbReference type="GO" id="GO:0008254">
    <property type="term" value="F:3'-nucleotidase activity"/>
    <property type="evidence" value="ECO:0007669"/>
    <property type="project" value="UniProtKB-EC"/>
</dbReference>
<dbReference type="PANTHER" id="PTHR11575:SF6">
    <property type="entry name" value="2',3'-CYCLIC-NUCLEOTIDE 2'-PHOSPHODIESTERASE_3'-NUCLEOTIDASE"/>
    <property type="match status" value="1"/>
</dbReference>
<dbReference type="CDD" id="cd07410">
    <property type="entry name" value="MPP_CpdB_N"/>
    <property type="match status" value="1"/>
</dbReference>
<dbReference type="InterPro" id="IPR004843">
    <property type="entry name" value="Calcineurin-like_PHP"/>
</dbReference>
<evidence type="ECO:0000313" key="15">
    <source>
        <dbReference type="EMBL" id="KNX43013.1"/>
    </source>
</evidence>
<evidence type="ECO:0000259" key="14">
    <source>
        <dbReference type="Pfam" id="PF02872"/>
    </source>
</evidence>
<organism evidence="15 16">
    <name type="scientific">Roseovarius tolerans</name>
    <dbReference type="NCBI Taxonomy" id="74031"/>
    <lineage>
        <taxon>Bacteria</taxon>
        <taxon>Pseudomonadati</taxon>
        <taxon>Pseudomonadota</taxon>
        <taxon>Alphaproteobacteria</taxon>
        <taxon>Rhodobacterales</taxon>
        <taxon>Roseobacteraceae</taxon>
        <taxon>Roseovarius</taxon>
    </lineage>
</organism>
<dbReference type="GO" id="GO:0046872">
    <property type="term" value="F:metal ion binding"/>
    <property type="evidence" value="ECO:0007669"/>
    <property type="project" value="UniProtKB-KW"/>
</dbReference>
<dbReference type="Gene3D" id="3.60.21.10">
    <property type="match status" value="1"/>
</dbReference>
<feature type="domain" description="Calcineurin-like phosphoesterase" evidence="13">
    <location>
        <begin position="2"/>
        <end position="241"/>
    </location>
</feature>
<keyword evidence="8 11" id="KW-0547">Nucleotide-binding</keyword>
<dbReference type="SUPFAM" id="SSF55816">
    <property type="entry name" value="5'-nucleotidase (syn. UDP-sugar hydrolase), C-terminal domain"/>
    <property type="match status" value="1"/>
</dbReference>
<feature type="domain" description="5'-Nucleotidase C-terminal" evidence="14">
    <location>
        <begin position="344"/>
        <end position="526"/>
    </location>
</feature>
<dbReference type="GO" id="GO:0000166">
    <property type="term" value="F:nucleotide binding"/>
    <property type="evidence" value="ECO:0007669"/>
    <property type="project" value="UniProtKB-KW"/>
</dbReference>
<evidence type="ECO:0000256" key="6">
    <source>
        <dbReference type="ARBA" id="ARBA00022723"/>
    </source>
</evidence>
<dbReference type="InterPro" id="IPR008334">
    <property type="entry name" value="5'-Nucleotdase_C"/>
</dbReference>
<keyword evidence="6" id="KW-0479">Metal-binding</keyword>
<dbReference type="PATRIC" id="fig|74031.6.peg.428"/>
<dbReference type="InterPro" id="IPR036907">
    <property type="entry name" value="5'-Nucleotdase_C_sf"/>
</dbReference>
<keyword evidence="7" id="KW-0732">Signal</keyword>
<sequence>MVTTDVHGHILPFDYFTQLPDQPCGLARIATLVRQARDEAGAENCILLDNGDFLQGTALSDLTAQPGQGWRGRHPVLRAMNLMGYDAGTLGNHEFNFGLDWLQEALQQATFPLTCANAVTKPGARPDEDETFLPPYVILTRDLRDRAGALRRVRIGVLGLTPPQITKWDHAHLSGRLQARDMLETARAWIPVIRAAGADVIIALAHSGIEDGPERPMMENAARALSRIPGIDVICAGHSHRIFPGPDHRNTPGADIERSTLHGTPCLKPGFAGSHLGQFDLELTRVAGAWRIADYSAMLKSAADAVPSSTLIAALARAHAHTRRLTDQVLGVTTAPLHSYLALARNDPATQLINDAQRTALEAALRDTPHGELPLLSAAAPFKTGGRGGSGHYSDIAAGPLRLGNIADLYGFPNMLCGLLVTGADLRDWLERAAICFNQITPGRVSQPLFDPHVPGHHFDVIDGLSYRIDLAQPPRYDLTGTLINPKAQRIRELRHAGRLVRDQDRFIVATNTYRAWGGGPFQALAAQGAVHHGSRPIRDLIADHVAGLGTLTPQARDTWHFADLPETWAEIATGPGLRAHPQEIAALGATDLGLIDTGVLRLRVPLFSKEESTSLANPDPDDYVAPREVGAGRHLANPVRSGRKQP</sequence>